<name>A0ABT6DG30_9BACT</name>
<reference evidence="2" key="1">
    <citation type="submission" date="2022-08" db="EMBL/GenBank/DDBJ databases">
        <title>Novel Bdellovibrio Species Isolated from Svalbard: Designation Bdellovibrio svalbardensis.</title>
        <authorList>
            <person name="Mitchell R.J."/>
            <person name="Choi S.Y."/>
        </authorList>
    </citation>
    <scope>NUCLEOTIDE SEQUENCE</scope>
    <source>
        <strain evidence="2">PAP01</strain>
    </source>
</reference>
<dbReference type="RefSeq" id="WP_277577267.1">
    <property type="nucleotide sequence ID" value="NZ_JANRMI010000001.1"/>
</dbReference>
<comment type="caution">
    <text evidence="2">The sequence shown here is derived from an EMBL/GenBank/DDBJ whole genome shotgun (WGS) entry which is preliminary data.</text>
</comment>
<organism evidence="2 3">
    <name type="scientific">Bdellovibrio svalbardensis</name>
    <dbReference type="NCBI Taxonomy" id="2972972"/>
    <lineage>
        <taxon>Bacteria</taxon>
        <taxon>Pseudomonadati</taxon>
        <taxon>Bdellovibrionota</taxon>
        <taxon>Bdellovibrionia</taxon>
        <taxon>Bdellovibrionales</taxon>
        <taxon>Pseudobdellovibrionaceae</taxon>
        <taxon>Bdellovibrio</taxon>
    </lineage>
</organism>
<dbReference type="Proteomes" id="UP001152321">
    <property type="component" value="Unassembled WGS sequence"/>
</dbReference>
<evidence type="ECO:0000256" key="1">
    <source>
        <dbReference type="SAM" id="SignalP"/>
    </source>
</evidence>
<proteinExistence type="predicted"/>
<dbReference type="EMBL" id="JANRMI010000001">
    <property type="protein sequence ID" value="MDG0815797.1"/>
    <property type="molecule type" value="Genomic_DNA"/>
</dbReference>
<keyword evidence="3" id="KW-1185">Reference proteome</keyword>
<gene>
    <name evidence="2" type="ORF">NWE73_05455</name>
</gene>
<accession>A0ABT6DG30</accession>
<feature type="chain" id="PRO_5047177189" evidence="1">
    <location>
        <begin position="20"/>
        <end position="161"/>
    </location>
</feature>
<evidence type="ECO:0000313" key="2">
    <source>
        <dbReference type="EMBL" id="MDG0815797.1"/>
    </source>
</evidence>
<evidence type="ECO:0000313" key="3">
    <source>
        <dbReference type="Proteomes" id="UP001152321"/>
    </source>
</evidence>
<protein>
    <submittedName>
        <fullName evidence="2">Uncharacterized protein</fullName>
    </submittedName>
</protein>
<keyword evidence="1" id="KW-0732">Signal</keyword>
<feature type="signal peptide" evidence="1">
    <location>
        <begin position="1"/>
        <end position="19"/>
    </location>
</feature>
<sequence length="161" mass="18363">MKNLFILLIVALSASISSAKTYSPDMSWEELNADTHLKIEPPVVFMGHAIAYTFVCKDGEMLRTMKPLKQTKTVYIGKNQSKEIVLGYKYLYTPIHYTRTVSDCTYIGRNREVCKDKVISGTYPMTVNIDVALWGPRNDSEKFLFKKPYTVPNCQVNPQPN</sequence>